<dbReference type="SUPFAM" id="SSF46785">
    <property type="entry name" value="Winged helix' DNA-binding domain"/>
    <property type="match status" value="1"/>
</dbReference>
<dbReference type="Gene3D" id="1.10.10.10">
    <property type="entry name" value="Winged helix-like DNA-binding domain superfamily/Winged helix DNA-binding domain"/>
    <property type="match status" value="1"/>
</dbReference>
<dbReference type="InterPro" id="IPR005149">
    <property type="entry name" value="Tscrpt_reg_PadR_N"/>
</dbReference>
<dbReference type="RefSeq" id="WP_170092379.1">
    <property type="nucleotide sequence ID" value="NZ_WOYG01000001.1"/>
</dbReference>
<accession>A0A847U6W3</accession>
<dbReference type="GO" id="GO:0003677">
    <property type="term" value="F:DNA binding"/>
    <property type="evidence" value="ECO:0007669"/>
    <property type="project" value="UniProtKB-KW"/>
</dbReference>
<organism evidence="2 3">
    <name type="scientific">Halomicrobium mukohataei</name>
    <dbReference type="NCBI Taxonomy" id="57705"/>
    <lineage>
        <taxon>Archaea</taxon>
        <taxon>Methanobacteriati</taxon>
        <taxon>Methanobacteriota</taxon>
        <taxon>Stenosarchaea group</taxon>
        <taxon>Halobacteria</taxon>
        <taxon>Halobacteriales</taxon>
        <taxon>Haloarculaceae</taxon>
        <taxon>Halomicrobium</taxon>
    </lineage>
</organism>
<comment type="caution">
    <text evidence="2">The sequence shown here is derived from an EMBL/GenBank/DDBJ whole genome shotgun (WGS) entry which is preliminary data.</text>
</comment>
<dbReference type="InterPro" id="IPR036388">
    <property type="entry name" value="WH-like_DNA-bd_sf"/>
</dbReference>
<dbReference type="OrthoDB" id="190025at2157"/>
<dbReference type="Proteomes" id="UP000608662">
    <property type="component" value="Unassembled WGS sequence"/>
</dbReference>
<name>A0A847U6W3_9EURY</name>
<evidence type="ECO:0000313" key="3">
    <source>
        <dbReference type="Proteomes" id="UP000608662"/>
    </source>
</evidence>
<proteinExistence type="predicted"/>
<evidence type="ECO:0000259" key="1">
    <source>
        <dbReference type="Pfam" id="PF03551"/>
    </source>
</evidence>
<feature type="domain" description="Transcription regulator PadR N-terminal" evidence="1">
    <location>
        <begin position="21"/>
        <end position="85"/>
    </location>
</feature>
<evidence type="ECO:0000313" key="2">
    <source>
        <dbReference type="EMBL" id="NLV08346.1"/>
    </source>
</evidence>
<dbReference type="InterPro" id="IPR036390">
    <property type="entry name" value="WH_DNA-bd_sf"/>
</dbReference>
<protein>
    <submittedName>
        <fullName evidence="2">DNA-binding protein</fullName>
    </submittedName>
</protein>
<sequence length="108" mass="12230">MTEWYALSAFQRDLLTAIAAVDDEPYGLALKEYLDERYPDSINHSRLYQNLDRLADAGLVTIDRHALDKRTNAYRLTDDGRRQLQHQARALASVCDVPQPAADGGLRK</sequence>
<dbReference type="EMBL" id="WOYG01000001">
    <property type="protein sequence ID" value="NLV08346.1"/>
    <property type="molecule type" value="Genomic_DNA"/>
</dbReference>
<keyword evidence="2" id="KW-0238">DNA-binding</keyword>
<gene>
    <name evidence="2" type="ORF">GOC74_00090</name>
</gene>
<reference evidence="2" key="1">
    <citation type="submission" date="2019-12" db="EMBL/GenBank/DDBJ databases">
        <title>Whole-genome sequence of Halomicrobium mukohataei pws1.</title>
        <authorList>
            <person name="Verma D.K."/>
            <person name="Gopal K."/>
            <person name="Prasad E.S."/>
        </authorList>
    </citation>
    <scope>NUCLEOTIDE SEQUENCE</scope>
    <source>
        <strain evidence="2">Pws1</strain>
    </source>
</reference>
<dbReference type="Pfam" id="PF03551">
    <property type="entry name" value="PadR"/>
    <property type="match status" value="1"/>
</dbReference>
<dbReference type="AlphaFoldDB" id="A0A847U6W3"/>